<reference evidence="1 2" key="1">
    <citation type="journal article" date="2013" name="Genome Announc.">
        <title>Draft Genome Sequence of Streptomyces viridochromogenes Strain Tu57, Producer of Avilamycin.</title>
        <authorList>
            <person name="Gruning B.A."/>
            <person name="Erxleben A."/>
            <person name="Hahnlein A."/>
            <person name="Gunther S."/>
        </authorList>
    </citation>
    <scope>NUCLEOTIDE SEQUENCE [LARGE SCALE GENOMIC DNA]</scope>
    <source>
        <strain evidence="1 2">Tue57</strain>
    </source>
</reference>
<proteinExistence type="predicted"/>
<gene>
    <name evidence="1" type="ORF">STVIR_3261</name>
</gene>
<dbReference type="Proteomes" id="UP000011205">
    <property type="component" value="Unassembled WGS sequence"/>
</dbReference>
<dbReference type="AlphaFoldDB" id="L8PEB6"/>
<evidence type="ECO:0000313" key="1">
    <source>
        <dbReference type="EMBL" id="ELS55916.1"/>
    </source>
</evidence>
<evidence type="ECO:0000313" key="2">
    <source>
        <dbReference type="Proteomes" id="UP000011205"/>
    </source>
</evidence>
<organism evidence="1 2">
    <name type="scientific">Streptomyces viridochromogenes Tue57</name>
    <dbReference type="NCBI Taxonomy" id="1160705"/>
    <lineage>
        <taxon>Bacteria</taxon>
        <taxon>Bacillati</taxon>
        <taxon>Actinomycetota</taxon>
        <taxon>Actinomycetes</taxon>
        <taxon>Kitasatosporales</taxon>
        <taxon>Streptomycetaceae</taxon>
        <taxon>Streptomyces</taxon>
    </lineage>
</organism>
<sequence>MALARAFPLRMAASNSTTSAHSAGELSRIFRHWALP</sequence>
<protein>
    <submittedName>
        <fullName evidence="1">Uncharacterized protein</fullName>
    </submittedName>
</protein>
<name>L8PEB6_STRVR</name>
<dbReference type="EMBL" id="AMLP01000102">
    <property type="protein sequence ID" value="ELS55916.1"/>
    <property type="molecule type" value="Genomic_DNA"/>
</dbReference>
<accession>L8PEB6</accession>
<comment type="caution">
    <text evidence="1">The sequence shown here is derived from an EMBL/GenBank/DDBJ whole genome shotgun (WGS) entry which is preliminary data.</text>
</comment>